<keyword evidence="3" id="KW-1185">Reference proteome</keyword>
<accession>A0A167VF46</accession>
<proteinExistence type="predicted"/>
<organism evidence="1 3">
    <name type="scientific">Athelia psychrophila</name>
    <dbReference type="NCBI Taxonomy" id="1759441"/>
    <lineage>
        <taxon>Eukaryota</taxon>
        <taxon>Fungi</taxon>
        <taxon>Dikarya</taxon>
        <taxon>Basidiomycota</taxon>
        <taxon>Agaricomycotina</taxon>
        <taxon>Agaricomycetes</taxon>
        <taxon>Agaricomycetidae</taxon>
        <taxon>Atheliales</taxon>
        <taxon>Atheliaceae</taxon>
        <taxon>Athelia</taxon>
    </lineage>
</organism>
<dbReference type="Proteomes" id="UP000076532">
    <property type="component" value="Unassembled WGS sequence"/>
</dbReference>
<sequence length="88" mass="10151">MLMAPAIIHESTKTNFGRGRQSRNTVRLTPRAVATQTFYSIYDWRHSDPLTSHVTGYNRLEATRLTAIMLNYRLPTSSQCMLKPRSHQ</sequence>
<evidence type="ECO:0000313" key="3">
    <source>
        <dbReference type="Proteomes" id="UP000076532"/>
    </source>
</evidence>
<dbReference type="AlphaFoldDB" id="A0A167VF46"/>
<dbReference type="EMBL" id="KV417877">
    <property type="protein sequence ID" value="KZP04944.1"/>
    <property type="molecule type" value="Genomic_DNA"/>
</dbReference>
<protein>
    <submittedName>
        <fullName evidence="1">Uncharacterized protein</fullName>
    </submittedName>
</protein>
<evidence type="ECO:0000313" key="2">
    <source>
        <dbReference type="EMBL" id="KZP19778.1"/>
    </source>
</evidence>
<name>A0A167VF46_9AGAM</name>
<dbReference type="EMBL" id="KV417561">
    <property type="protein sequence ID" value="KZP19778.1"/>
    <property type="molecule type" value="Genomic_DNA"/>
</dbReference>
<evidence type="ECO:0000313" key="1">
    <source>
        <dbReference type="EMBL" id="KZP04944.1"/>
    </source>
</evidence>
<gene>
    <name evidence="1" type="ORF">FIBSPDRAFT_371055</name>
    <name evidence="2" type="ORF">FIBSPDRAFT_558971</name>
</gene>
<reference evidence="1 3" key="1">
    <citation type="journal article" date="2016" name="Mol. Biol. Evol.">
        <title>Comparative Genomics of Early-Diverging Mushroom-Forming Fungi Provides Insights into the Origins of Lignocellulose Decay Capabilities.</title>
        <authorList>
            <person name="Nagy L.G."/>
            <person name="Riley R."/>
            <person name="Tritt A."/>
            <person name="Adam C."/>
            <person name="Daum C."/>
            <person name="Floudas D."/>
            <person name="Sun H."/>
            <person name="Yadav J.S."/>
            <person name="Pangilinan J."/>
            <person name="Larsson K.H."/>
            <person name="Matsuura K."/>
            <person name="Barry K."/>
            <person name="Labutti K."/>
            <person name="Kuo R."/>
            <person name="Ohm R.A."/>
            <person name="Bhattacharya S.S."/>
            <person name="Shirouzu T."/>
            <person name="Yoshinaga Y."/>
            <person name="Martin F.M."/>
            <person name="Grigoriev I.V."/>
            <person name="Hibbett D.S."/>
        </authorList>
    </citation>
    <scope>NUCLEOTIDE SEQUENCE [LARGE SCALE GENOMIC DNA]</scope>
    <source>
        <strain evidence="1 3">CBS 109695</strain>
    </source>
</reference>